<proteinExistence type="predicted"/>
<protein>
    <submittedName>
        <fullName evidence="1">Uncharacterized protein</fullName>
    </submittedName>
</protein>
<dbReference type="Proteomes" id="UP000075840">
    <property type="component" value="Unassembled WGS sequence"/>
</dbReference>
<keyword evidence="2" id="KW-1185">Reference proteome</keyword>
<name>A0A182IHT7_ANOAR</name>
<dbReference type="AlphaFoldDB" id="A0A182IHT7"/>
<dbReference type="VEuPathDB" id="VectorBase:AARA015010"/>
<evidence type="ECO:0000313" key="2">
    <source>
        <dbReference type="Proteomes" id="UP000075840"/>
    </source>
</evidence>
<dbReference type="EnsemblMetazoa" id="AARA015010-RA">
    <property type="protein sequence ID" value="AARA015010-PA"/>
    <property type="gene ID" value="AARA015010"/>
</dbReference>
<sequence length="93" mass="10240">VVFIVRFETFVSRKKSGFPGAVGAKQQTFQCVVQVARCSKVFPYIRLSHQQHATVATRITVRSVRPFVVRMSCGTIHSVPAEGANTLGVFCVL</sequence>
<accession>A0A182IHT7</accession>
<organism evidence="1 2">
    <name type="scientific">Anopheles arabiensis</name>
    <name type="common">Mosquito</name>
    <dbReference type="NCBI Taxonomy" id="7173"/>
    <lineage>
        <taxon>Eukaryota</taxon>
        <taxon>Metazoa</taxon>
        <taxon>Ecdysozoa</taxon>
        <taxon>Arthropoda</taxon>
        <taxon>Hexapoda</taxon>
        <taxon>Insecta</taxon>
        <taxon>Pterygota</taxon>
        <taxon>Neoptera</taxon>
        <taxon>Endopterygota</taxon>
        <taxon>Diptera</taxon>
        <taxon>Nematocera</taxon>
        <taxon>Culicoidea</taxon>
        <taxon>Culicidae</taxon>
        <taxon>Anophelinae</taxon>
        <taxon>Anopheles</taxon>
    </lineage>
</organism>
<reference evidence="1" key="1">
    <citation type="submission" date="2022-08" db="UniProtKB">
        <authorList>
            <consortium name="EnsemblMetazoa"/>
        </authorList>
    </citation>
    <scope>IDENTIFICATION</scope>
    <source>
        <strain evidence="1">Dongola</strain>
    </source>
</reference>
<evidence type="ECO:0000313" key="1">
    <source>
        <dbReference type="EnsemblMetazoa" id="AARA015010-PA"/>
    </source>
</evidence>
<dbReference type="EMBL" id="APCN01005029">
    <property type="status" value="NOT_ANNOTATED_CDS"/>
    <property type="molecule type" value="Genomic_DNA"/>
</dbReference>